<dbReference type="PROSITE" id="PS51459">
    <property type="entry name" value="FIDO"/>
    <property type="match status" value="1"/>
</dbReference>
<evidence type="ECO:0000259" key="1">
    <source>
        <dbReference type="PROSITE" id="PS51459"/>
    </source>
</evidence>
<keyword evidence="3" id="KW-1185">Reference proteome</keyword>
<name>A0ABX0A9K0_9GAMM</name>
<dbReference type="Proteomes" id="UP001429354">
    <property type="component" value="Unassembled WGS sequence"/>
</dbReference>
<organism evidence="2 3">
    <name type="scientific">Pseudoxanthomonas gei</name>
    <dbReference type="NCBI Taxonomy" id="1383030"/>
    <lineage>
        <taxon>Bacteria</taxon>
        <taxon>Pseudomonadati</taxon>
        <taxon>Pseudomonadota</taxon>
        <taxon>Gammaproteobacteria</taxon>
        <taxon>Lysobacterales</taxon>
        <taxon>Lysobacteraceae</taxon>
        <taxon>Pseudoxanthomonas</taxon>
    </lineage>
</organism>
<accession>A0ABX0A9K0</accession>
<dbReference type="InterPro" id="IPR003812">
    <property type="entry name" value="Fido"/>
</dbReference>
<feature type="domain" description="Fido" evidence="1">
    <location>
        <begin position="61"/>
        <end position="203"/>
    </location>
</feature>
<dbReference type="InterPro" id="IPR040198">
    <property type="entry name" value="Fido_containing"/>
</dbReference>
<dbReference type="PANTHER" id="PTHR13504:SF38">
    <property type="entry name" value="FIDO DOMAIN-CONTAINING PROTEIN"/>
    <property type="match status" value="1"/>
</dbReference>
<proteinExistence type="predicted"/>
<dbReference type="InterPro" id="IPR036597">
    <property type="entry name" value="Fido-like_dom_sf"/>
</dbReference>
<gene>
    <name evidence="2" type="ORF">DT603_00510</name>
</gene>
<protein>
    <submittedName>
        <fullName evidence="2">Cell filamentation protein Fic</fullName>
    </submittedName>
</protein>
<dbReference type="EMBL" id="QOVG01000001">
    <property type="protein sequence ID" value="NDK37327.1"/>
    <property type="molecule type" value="Genomic_DNA"/>
</dbReference>
<reference evidence="2 3" key="1">
    <citation type="submission" date="2018-07" db="EMBL/GenBank/DDBJ databases">
        <title>Whole genome Sequencing of Pseudoxanthomonas gei KCTC 32298 (T).</title>
        <authorList>
            <person name="Kumar S."/>
            <person name="Bansal K."/>
            <person name="Kaur A."/>
            <person name="Patil P."/>
            <person name="Sharma S."/>
            <person name="Patil P.B."/>
        </authorList>
    </citation>
    <scope>NUCLEOTIDE SEQUENCE [LARGE SCALE GENOMIC DNA]</scope>
    <source>
        <strain evidence="2 3">KCTC 32298</strain>
    </source>
</reference>
<dbReference type="PANTHER" id="PTHR13504">
    <property type="entry name" value="FIDO DOMAIN-CONTAINING PROTEIN DDB_G0283145"/>
    <property type="match status" value="1"/>
</dbReference>
<dbReference type="Pfam" id="PF02661">
    <property type="entry name" value="Fic"/>
    <property type="match status" value="1"/>
</dbReference>
<evidence type="ECO:0000313" key="3">
    <source>
        <dbReference type="Proteomes" id="UP001429354"/>
    </source>
</evidence>
<comment type="caution">
    <text evidence="2">The sequence shown here is derived from an EMBL/GenBank/DDBJ whole genome shotgun (WGS) entry which is preliminary data.</text>
</comment>
<dbReference type="SUPFAM" id="SSF140931">
    <property type="entry name" value="Fic-like"/>
    <property type="match status" value="1"/>
</dbReference>
<evidence type="ECO:0000313" key="2">
    <source>
        <dbReference type="EMBL" id="NDK37327.1"/>
    </source>
</evidence>
<dbReference type="RefSeq" id="WP_162347898.1">
    <property type="nucleotide sequence ID" value="NZ_QOVG01000001.1"/>
</dbReference>
<dbReference type="Gene3D" id="1.10.3290.10">
    <property type="entry name" value="Fido-like domain"/>
    <property type="match status" value="1"/>
</dbReference>
<sequence length="219" mass="23804">MTTGRYAVDGNEGAFQPGSRGRVLANQLGIVRVGDMQAAETAALLQLTDALLDEVGEAQQFSVQDLCNWHLRWLGPIYPWAGEYRQVNMGKGGFQFASAHLIHGLMASYERDVLAVQTPCNDMDETQLLPALARTHAEFILIHPFREGNGRLARLLNTLMALQAGLPVLDFGGLSGRAKQEYIAAIHAAVGCNYAPLEQVFANVVRRTRKTAISSAAAL</sequence>